<dbReference type="GO" id="GO:0006633">
    <property type="term" value="P:fatty acid biosynthetic process"/>
    <property type="evidence" value="ECO:0007669"/>
    <property type="project" value="TreeGrafter"/>
</dbReference>
<evidence type="ECO:0000256" key="1">
    <source>
        <dbReference type="ARBA" id="ARBA00006484"/>
    </source>
</evidence>
<dbReference type="GO" id="GO:0048038">
    <property type="term" value="F:quinone binding"/>
    <property type="evidence" value="ECO:0007669"/>
    <property type="project" value="TreeGrafter"/>
</dbReference>
<gene>
    <name evidence="2" type="ORF">E4656_03240</name>
</gene>
<keyword evidence="3" id="KW-1185">Reference proteome</keyword>
<dbReference type="PRINTS" id="PR00081">
    <property type="entry name" value="GDHRDH"/>
</dbReference>
<dbReference type="PANTHER" id="PTHR42760">
    <property type="entry name" value="SHORT-CHAIN DEHYDROGENASES/REDUCTASES FAMILY MEMBER"/>
    <property type="match status" value="1"/>
</dbReference>
<dbReference type="EMBL" id="SRMF01000001">
    <property type="protein sequence ID" value="TGG95453.1"/>
    <property type="molecule type" value="Genomic_DNA"/>
</dbReference>
<dbReference type="PANTHER" id="PTHR42760:SF121">
    <property type="entry name" value="3-OXOACYL-(ACYL-CARRIER-PROTEIN) REDUCTASE"/>
    <property type="match status" value="1"/>
</dbReference>
<dbReference type="InterPro" id="IPR036291">
    <property type="entry name" value="NAD(P)-bd_dom_sf"/>
</dbReference>
<dbReference type="Proteomes" id="UP000297475">
    <property type="component" value="Unassembled WGS sequence"/>
</dbReference>
<dbReference type="OrthoDB" id="9803333at2"/>
<comment type="caution">
    <text evidence="2">The sequence shown here is derived from an EMBL/GenBank/DDBJ whole genome shotgun (WGS) entry which is preliminary data.</text>
</comment>
<dbReference type="SUPFAM" id="SSF51735">
    <property type="entry name" value="NAD(P)-binding Rossmann-fold domains"/>
    <property type="match status" value="1"/>
</dbReference>
<organism evidence="2 3">
    <name type="scientific">Natronospirillum operosum</name>
    <dbReference type="NCBI Taxonomy" id="2759953"/>
    <lineage>
        <taxon>Bacteria</taxon>
        <taxon>Pseudomonadati</taxon>
        <taxon>Pseudomonadota</taxon>
        <taxon>Gammaproteobacteria</taxon>
        <taxon>Oceanospirillales</taxon>
        <taxon>Natronospirillaceae</taxon>
        <taxon>Natronospirillum</taxon>
    </lineage>
</organism>
<dbReference type="InterPro" id="IPR002347">
    <property type="entry name" value="SDR_fam"/>
</dbReference>
<accession>A0A4Z0WIZ7</accession>
<sequence length="260" mass="27299">MSKRKVAIVTGAAGGIGQEIARRLADDGFHIVISDTEGQRQALNALADTLFQDSEPPHVAPADVRYPASVDSMVSSAVDRFGRVDVMVANAGVVTASPLLELSVDEWDQVMAVNARGTLLCYQAAARQMIRQGKGGKIIGAASVAAHQSSALVGHYSASKFAIRSLTQAAALEWARHGITVNAYSPGLVDTAMWDALDEQITSLEGLERGDAFKAGMSEIPLGRVQRPQDVAGMVSFLASADADYMTGQAVVIDGGMLLG</sequence>
<dbReference type="FunFam" id="3.40.50.720:FF:000084">
    <property type="entry name" value="Short-chain dehydrogenase reductase"/>
    <property type="match status" value="1"/>
</dbReference>
<proteinExistence type="inferred from homology"/>
<dbReference type="RefSeq" id="WP_135481137.1">
    <property type="nucleotide sequence ID" value="NZ_SRMF01000001.1"/>
</dbReference>
<evidence type="ECO:0000313" key="3">
    <source>
        <dbReference type="Proteomes" id="UP000297475"/>
    </source>
</evidence>
<comment type="similarity">
    <text evidence="1">Belongs to the short-chain dehydrogenases/reductases (SDR) family.</text>
</comment>
<name>A0A4Z0WIZ7_9GAMM</name>
<reference evidence="2 3" key="1">
    <citation type="submission" date="2019-04" db="EMBL/GenBank/DDBJ databases">
        <title>Natronospirillum operosus gen. nov., sp. nov., a haloalkaliphilic satellite isolated from decaying biomass of laboratory culture of cyanobacterium Geitlerinema sp. and proposal of Natronospirillaceae fam. nov. and Saccharospirillaceae fam. nov.</title>
        <authorList>
            <person name="Kevbrin V."/>
            <person name="Boltyanskaya Y."/>
            <person name="Koziaeva V."/>
            <person name="Grouzdev D.S."/>
            <person name="Park M."/>
            <person name="Cho J."/>
        </authorList>
    </citation>
    <scope>NUCLEOTIDE SEQUENCE [LARGE SCALE GENOMIC DNA]</scope>
    <source>
        <strain evidence="2 3">G-116</strain>
    </source>
</reference>
<dbReference type="InterPro" id="IPR020904">
    <property type="entry name" value="Sc_DH/Rdtase_CS"/>
</dbReference>
<dbReference type="PROSITE" id="PS00061">
    <property type="entry name" value="ADH_SHORT"/>
    <property type="match status" value="1"/>
</dbReference>
<evidence type="ECO:0000313" key="2">
    <source>
        <dbReference type="EMBL" id="TGG95453.1"/>
    </source>
</evidence>
<dbReference type="GO" id="GO:0016616">
    <property type="term" value="F:oxidoreductase activity, acting on the CH-OH group of donors, NAD or NADP as acceptor"/>
    <property type="evidence" value="ECO:0007669"/>
    <property type="project" value="TreeGrafter"/>
</dbReference>
<dbReference type="Pfam" id="PF13561">
    <property type="entry name" value="adh_short_C2"/>
    <property type="match status" value="1"/>
</dbReference>
<dbReference type="AlphaFoldDB" id="A0A4Z0WIZ7"/>
<dbReference type="Gene3D" id="3.40.50.720">
    <property type="entry name" value="NAD(P)-binding Rossmann-like Domain"/>
    <property type="match status" value="1"/>
</dbReference>
<protein>
    <submittedName>
        <fullName evidence="2">SDR family oxidoreductase</fullName>
    </submittedName>
</protein>
<dbReference type="PRINTS" id="PR00080">
    <property type="entry name" value="SDRFAMILY"/>
</dbReference>